<evidence type="ECO:0000313" key="9">
    <source>
        <dbReference type="Proteomes" id="UP001358417"/>
    </source>
</evidence>
<dbReference type="GO" id="GO:0070095">
    <property type="term" value="F:fructose-6-phosphate binding"/>
    <property type="evidence" value="ECO:0007669"/>
    <property type="project" value="TreeGrafter"/>
</dbReference>
<gene>
    <name evidence="8" type="ORF">LTR84_000974</name>
</gene>
<dbReference type="Pfam" id="PF22645">
    <property type="entry name" value="GKRP_SIS_N"/>
    <property type="match status" value="1"/>
</dbReference>
<dbReference type="InterPro" id="IPR040190">
    <property type="entry name" value="MURQ/GCKR"/>
</dbReference>
<evidence type="ECO:0000256" key="3">
    <source>
        <dbReference type="ARBA" id="ARBA00014974"/>
    </source>
</evidence>
<dbReference type="PROSITE" id="PS51464">
    <property type="entry name" value="SIS"/>
    <property type="match status" value="1"/>
</dbReference>
<evidence type="ECO:0000256" key="2">
    <source>
        <dbReference type="ARBA" id="ARBA00012122"/>
    </source>
</evidence>
<organism evidence="8 9">
    <name type="scientific">Exophiala bonariae</name>
    <dbReference type="NCBI Taxonomy" id="1690606"/>
    <lineage>
        <taxon>Eukaryota</taxon>
        <taxon>Fungi</taxon>
        <taxon>Dikarya</taxon>
        <taxon>Ascomycota</taxon>
        <taxon>Pezizomycotina</taxon>
        <taxon>Eurotiomycetes</taxon>
        <taxon>Chaetothyriomycetidae</taxon>
        <taxon>Chaetothyriales</taxon>
        <taxon>Herpotrichiellaceae</taxon>
        <taxon>Exophiala</taxon>
    </lineage>
</organism>
<protein>
    <recommendedName>
        <fullName evidence="3">N-acetyl-D-glucosamine kinase</fullName>
        <ecNumber evidence="2">2.7.1.59</ecNumber>
    </recommendedName>
    <alternativeName>
        <fullName evidence="6">GlcNAc kinase</fullName>
    </alternativeName>
</protein>
<sequence length="660" mass="70549">MPTESDLAGLSALQTEQVNPHSRQIDQVPTLELCHIINNEDATIAGAIAKCIPVIAEAIDKISDRVRNGGRVIYVGAGTSGRLGVLDASEIPPTYSAPEGQFVAIIAGGDVALRYAQEGAEDDVYAAANDLKALKLDGSVDSLIGLAASGRTPYVLSCLTYAKQHGCFTVGFACAEPSKMSLADDIDCMISAIVGPEVVTGSTRMKAGTATKLVLNMLSTGIMIKTGKTFGNMMIDLKATNLKLQQRSRNILRNLCGAKCPDADEELDALLKTSDGNVKVAMVSLSLDIPVPEAVNRLREAGGVLAKVLQEDQVARTLPRPNGTGLEYFLCIDGGGSKCAAAIISADGVTSYGEAGGCNVTDVGVQAATESIDLAIQRAVDSSPISSGKSWRTLSLSSIWVGLAGYDRPCLAAQVDQALEKLFCRQRGPRLKVTNDIELLALSALEKHKINSTMVLIAGTGSIAMSYQRSGDQLSRTSRVGGWGHIIGDDGSGFDIGRKGVRHALAALDDFNLKNYSGHQYTELDELTQRVLEYYKPESESEPGYDLLSRVLNSSLDVQSKEHIARLAKVVVELSEDNTEAKKIVSNAVQDLLNLLRPIAISGQHDVRNSVLILAGGLMQSSIFRKRLEEELEKTIPHFKAIELIKNPAIMGAQHLLLEH</sequence>
<dbReference type="RefSeq" id="XP_064712462.1">
    <property type="nucleotide sequence ID" value="XM_064844602.1"/>
</dbReference>
<comment type="caution">
    <text evidence="8">The sequence shown here is derived from an EMBL/GenBank/DDBJ whole genome shotgun (WGS) entry which is preliminary data.</text>
</comment>
<dbReference type="InterPro" id="IPR002731">
    <property type="entry name" value="ATPase_BadF"/>
</dbReference>
<dbReference type="GO" id="GO:0042593">
    <property type="term" value="P:glucose homeostasis"/>
    <property type="evidence" value="ECO:0007669"/>
    <property type="project" value="TreeGrafter"/>
</dbReference>
<dbReference type="HAMAP" id="MF_00068">
    <property type="entry name" value="MurQ"/>
    <property type="match status" value="1"/>
</dbReference>
<reference evidence="8 9" key="1">
    <citation type="submission" date="2023-08" db="EMBL/GenBank/DDBJ databases">
        <title>Black Yeasts Isolated from many extreme environments.</title>
        <authorList>
            <person name="Coleine C."/>
            <person name="Stajich J.E."/>
            <person name="Selbmann L."/>
        </authorList>
    </citation>
    <scope>NUCLEOTIDE SEQUENCE [LARGE SCALE GENOMIC DNA]</scope>
    <source>
        <strain evidence="8 9">CCFEE 5792</strain>
    </source>
</reference>
<dbReference type="NCBIfam" id="NF009222">
    <property type="entry name" value="PRK12570.1"/>
    <property type="match status" value="1"/>
</dbReference>
<keyword evidence="4" id="KW-0456">Lyase</keyword>
<dbReference type="InterPro" id="IPR005486">
    <property type="entry name" value="Glucokinase_regulatory_CS"/>
</dbReference>
<dbReference type="CDD" id="cd05007">
    <property type="entry name" value="SIS_Etherase"/>
    <property type="match status" value="1"/>
</dbReference>
<dbReference type="Gene3D" id="1.10.8.1080">
    <property type="match status" value="1"/>
</dbReference>
<dbReference type="InterPro" id="IPR046348">
    <property type="entry name" value="SIS_dom_sf"/>
</dbReference>
<dbReference type="GO" id="GO:0030246">
    <property type="term" value="F:carbohydrate binding"/>
    <property type="evidence" value="ECO:0007669"/>
    <property type="project" value="TreeGrafter"/>
</dbReference>
<dbReference type="Pfam" id="PF01869">
    <property type="entry name" value="BcrAD_BadFG"/>
    <property type="match status" value="1"/>
</dbReference>
<dbReference type="SUPFAM" id="SSF53067">
    <property type="entry name" value="Actin-like ATPase domain"/>
    <property type="match status" value="2"/>
</dbReference>
<dbReference type="GO" id="GO:0016835">
    <property type="term" value="F:carbon-oxygen lyase activity"/>
    <property type="evidence" value="ECO:0007669"/>
    <property type="project" value="InterPro"/>
</dbReference>
<dbReference type="EMBL" id="JAVRRD010000001">
    <property type="protein sequence ID" value="KAK5065138.1"/>
    <property type="molecule type" value="Genomic_DNA"/>
</dbReference>
<proteinExistence type="inferred from homology"/>
<evidence type="ECO:0000259" key="7">
    <source>
        <dbReference type="PROSITE" id="PS51464"/>
    </source>
</evidence>
<dbReference type="GeneID" id="89969196"/>
<dbReference type="GO" id="GO:0009750">
    <property type="term" value="P:response to fructose"/>
    <property type="evidence" value="ECO:0007669"/>
    <property type="project" value="TreeGrafter"/>
</dbReference>
<dbReference type="InterPro" id="IPR001347">
    <property type="entry name" value="SIS_dom"/>
</dbReference>
<dbReference type="GO" id="GO:0019899">
    <property type="term" value="F:enzyme binding"/>
    <property type="evidence" value="ECO:0007669"/>
    <property type="project" value="TreeGrafter"/>
</dbReference>
<comment type="similarity">
    <text evidence="1">Belongs to the eukaryotic-type N-acetylglucosamine kinase family.</text>
</comment>
<dbReference type="GO" id="GO:0046348">
    <property type="term" value="P:amino sugar catabolic process"/>
    <property type="evidence" value="ECO:0007669"/>
    <property type="project" value="InterPro"/>
</dbReference>
<dbReference type="PANTHER" id="PTHR10088:SF4">
    <property type="entry name" value="GLUCOKINASE REGULATORY PROTEIN"/>
    <property type="match status" value="1"/>
</dbReference>
<accession>A0AAV9NVS4</accession>
<dbReference type="Gene3D" id="3.40.50.10490">
    <property type="entry name" value="Glucose-6-phosphate isomerase like protein, domain 1"/>
    <property type="match status" value="1"/>
</dbReference>
<feature type="domain" description="SIS" evidence="7">
    <location>
        <begin position="62"/>
        <end position="228"/>
    </location>
</feature>
<dbReference type="PANTHER" id="PTHR10088">
    <property type="entry name" value="GLUCOKINASE REGULATORY PROTEIN"/>
    <property type="match status" value="1"/>
</dbReference>
<dbReference type="NCBIfam" id="NF003915">
    <property type="entry name" value="PRK05441.1"/>
    <property type="match status" value="1"/>
</dbReference>
<keyword evidence="9" id="KW-1185">Reference proteome</keyword>
<keyword evidence="5" id="KW-0119">Carbohydrate metabolism</keyword>
<dbReference type="GO" id="GO:0004857">
    <property type="term" value="F:enzyme inhibitor activity"/>
    <property type="evidence" value="ECO:0007669"/>
    <property type="project" value="TreeGrafter"/>
</dbReference>
<evidence type="ECO:0000256" key="6">
    <source>
        <dbReference type="ARBA" id="ARBA00031123"/>
    </source>
</evidence>
<name>A0AAV9NVS4_9EURO</name>
<dbReference type="InterPro" id="IPR043129">
    <property type="entry name" value="ATPase_NBD"/>
</dbReference>
<dbReference type="PROSITE" id="PS01272">
    <property type="entry name" value="GCKR"/>
    <property type="match status" value="1"/>
</dbReference>
<evidence type="ECO:0000313" key="8">
    <source>
        <dbReference type="EMBL" id="KAK5065138.1"/>
    </source>
</evidence>
<dbReference type="InterPro" id="IPR005488">
    <property type="entry name" value="Etherase_MurQ"/>
</dbReference>
<dbReference type="Gene3D" id="3.30.420.40">
    <property type="match status" value="2"/>
</dbReference>
<dbReference type="FunFam" id="3.40.50.10490:FF:000014">
    <property type="entry name" value="N-acetylmuramic acid 6-phosphate etherase"/>
    <property type="match status" value="1"/>
</dbReference>
<dbReference type="GO" id="GO:0005654">
    <property type="term" value="C:nucleoplasm"/>
    <property type="evidence" value="ECO:0007669"/>
    <property type="project" value="TreeGrafter"/>
</dbReference>
<dbReference type="AlphaFoldDB" id="A0AAV9NVS4"/>
<evidence type="ECO:0000256" key="1">
    <source>
        <dbReference type="ARBA" id="ARBA00006198"/>
    </source>
</evidence>
<dbReference type="Proteomes" id="UP001358417">
    <property type="component" value="Unassembled WGS sequence"/>
</dbReference>
<dbReference type="CDD" id="cd24007">
    <property type="entry name" value="ASKHA_NBD_eukNAGK-like"/>
    <property type="match status" value="1"/>
</dbReference>
<dbReference type="NCBIfam" id="TIGR00274">
    <property type="entry name" value="N-acetylmuramic acid 6-phosphate etherase"/>
    <property type="match status" value="1"/>
</dbReference>
<dbReference type="EC" id="2.7.1.59" evidence="2"/>
<evidence type="ECO:0000256" key="4">
    <source>
        <dbReference type="ARBA" id="ARBA00023239"/>
    </source>
</evidence>
<dbReference type="GO" id="GO:0045127">
    <property type="term" value="F:N-acetylglucosamine kinase activity"/>
    <property type="evidence" value="ECO:0007669"/>
    <property type="project" value="UniProtKB-EC"/>
</dbReference>
<dbReference type="SUPFAM" id="SSF53697">
    <property type="entry name" value="SIS domain"/>
    <property type="match status" value="1"/>
</dbReference>
<evidence type="ECO:0000256" key="5">
    <source>
        <dbReference type="ARBA" id="ARBA00023277"/>
    </source>
</evidence>
<dbReference type="GO" id="GO:0005829">
    <property type="term" value="C:cytosol"/>
    <property type="evidence" value="ECO:0007669"/>
    <property type="project" value="TreeGrafter"/>
</dbReference>